<evidence type="ECO:0008006" key="4">
    <source>
        <dbReference type="Google" id="ProtNLM"/>
    </source>
</evidence>
<name>A0A3D8T379_9EURO</name>
<dbReference type="Proteomes" id="UP000256690">
    <property type="component" value="Unassembled WGS sequence"/>
</dbReference>
<dbReference type="GeneID" id="38110709"/>
<dbReference type="AlphaFoldDB" id="A0A3D8T379"/>
<feature type="region of interest" description="Disordered" evidence="1">
    <location>
        <begin position="398"/>
        <end position="454"/>
    </location>
</feature>
<dbReference type="EMBL" id="PVWQ01000001">
    <property type="protein sequence ID" value="RDW93017.1"/>
    <property type="molecule type" value="Genomic_DNA"/>
</dbReference>
<accession>A0A3D8T379</accession>
<feature type="compositionally biased region" description="Polar residues" evidence="1">
    <location>
        <begin position="417"/>
        <end position="437"/>
    </location>
</feature>
<gene>
    <name evidence="2" type="ORF">DSM5745_00339</name>
</gene>
<dbReference type="OrthoDB" id="3365682at2759"/>
<evidence type="ECO:0000256" key="1">
    <source>
        <dbReference type="SAM" id="MobiDB-lite"/>
    </source>
</evidence>
<evidence type="ECO:0000313" key="3">
    <source>
        <dbReference type="Proteomes" id="UP000256690"/>
    </source>
</evidence>
<keyword evidence="3" id="KW-1185">Reference proteome</keyword>
<evidence type="ECO:0000313" key="2">
    <source>
        <dbReference type="EMBL" id="RDW93017.1"/>
    </source>
</evidence>
<protein>
    <recommendedName>
        <fullName evidence="4">Condensation domain-containing protein</fullName>
    </recommendedName>
</protein>
<dbReference type="Gene3D" id="3.30.559.30">
    <property type="entry name" value="Nonribosomal peptide synthetase, condensation domain"/>
    <property type="match status" value="1"/>
</dbReference>
<sequence>MTTTIAEPYNITRPHSVSEWKLSGTCLVRPLRGAELLVRSSEHYCDGNFNLTTKATISSTLTDAQLLRRHQAAWYRTRLVHPVIGVHFPTLEQASYALHQTASEAKQWTQQTCLVETKTTVNDVYLARSRAKMGAISMTLVLDPARGPRGCVLNISHTLMNADFFVIVQEYIAQLGNTENERGVEGIFNPTLETVQSISPRLPQSLSNAYTRLTPSPTPQDLQDAMHAYERAQARWTRPSIGIPLHPNHARRTRHIQNKTIAFEPSESRAAFSFLKESGLSLTAAFFASMVAAIATRYPATPEEQIDGAHLCFPVHGRRRLDTDATEDGAGPVRMPIIPCSAWVSSHEADLTPTSQKGLMRLAAQISRAMNDEVSSPHVIAVFEQLGPEMARAIADASTAPPEPPAAGCSAARGRPTLTSQGQFSNARDRLAQTQTKADGENGEGGTAMSDFNSGGRTTDPSVCFALNSFRDELRFNLLFDERFFGYTETMMLGFEVAGLFRRLVGIHGDGDGDVSLGSVRARL</sequence>
<dbReference type="RefSeq" id="XP_026608200.1">
    <property type="nucleotide sequence ID" value="XM_026742355.1"/>
</dbReference>
<dbReference type="PANTHER" id="PTHR42034">
    <property type="entry name" value="CHROMOSOME 7, WHOLE GENOME SHOTGUN SEQUENCE-RELATED"/>
    <property type="match status" value="1"/>
</dbReference>
<comment type="caution">
    <text evidence="2">The sequence shown here is derived from an EMBL/GenBank/DDBJ whole genome shotgun (WGS) entry which is preliminary data.</text>
</comment>
<organism evidence="2 3">
    <name type="scientific">Aspergillus mulundensis</name>
    <dbReference type="NCBI Taxonomy" id="1810919"/>
    <lineage>
        <taxon>Eukaryota</taxon>
        <taxon>Fungi</taxon>
        <taxon>Dikarya</taxon>
        <taxon>Ascomycota</taxon>
        <taxon>Pezizomycotina</taxon>
        <taxon>Eurotiomycetes</taxon>
        <taxon>Eurotiomycetidae</taxon>
        <taxon>Eurotiales</taxon>
        <taxon>Aspergillaceae</taxon>
        <taxon>Aspergillus</taxon>
        <taxon>Aspergillus subgen. Nidulantes</taxon>
    </lineage>
</organism>
<dbReference type="InterPro" id="IPR023213">
    <property type="entry name" value="CAT-like_dom_sf"/>
</dbReference>
<reference evidence="2 3" key="1">
    <citation type="journal article" date="2018" name="IMA Fungus">
        <title>IMA Genome-F 9: Draft genome sequence of Annulohypoxylon stygium, Aspergillus mulundensis, Berkeleyomyces basicola (syn. Thielaviopsis basicola), Ceratocystis smalleyi, two Cercospora beticola strains, Coleophoma cylindrospora, Fusarium fracticaudum, Phialophora cf. hyalina, and Morchella septimelata.</title>
        <authorList>
            <person name="Wingfield B.D."/>
            <person name="Bills G.F."/>
            <person name="Dong Y."/>
            <person name="Huang W."/>
            <person name="Nel W.J."/>
            <person name="Swalarsk-Parry B.S."/>
            <person name="Vaghefi N."/>
            <person name="Wilken P.M."/>
            <person name="An Z."/>
            <person name="de Beer Z.W."/>
            <person name="De Vos L."/>
            <person name="Chen L."/>
            <person name="Duong T.A."/>
            <person name="Gao Y."/>
            <person name="Hammerbacher A."/>
            <person name="Kikkert J.R."/>
            <person name="Li Y."/>
            <person name="Li H."/>
            <person name="Li K."/>
            <person name="Li Q."/>
            <person name="Liu X."/>
            <person name="Ma X."/>
            <person name="Naidoo K."/>
            <person name="Pethybridge S.J."/>
            <person name="Sun J."/>
            <person name="Steenkamp E.T."/>
            <person name="van der Nest M.A."/>
            <person name="van Wyk S."/>
            <person name="Wingfield M.J."/>
            <person name="Xiong C."/>
            <person name="Yue Q."/>
            <person name="Zhang X."/>
        </authorList>
    </citation>
    <scope>NUCLEOTIDE SEQUENCE [LARGE SCALE GENOMIC DNA]</scope>
    <source>
        <strain evidence="2 3">DSM 5745</strain>
    </source>
</reference>
<dbReference type="PANTHER" id="PTHR42034:SF3">
    <property type="entry name" value="ACYL-COA-DEPENDENT ACYLTRANSFERASE MAC2"/>
    <property type="match status" value="1"/>
</dbReference>
<dbReference type="Gene3D" id="3.30.559.10">
    <property type="entry name" value="Chloramphenicol acetyltransferase-like domain"/>
    <property type="match status" value="1"/>
</dbReference>
<proteinExistence type="predicted"/>